<dbReference type="Pfam" id="PF07589">
    <property type="entry name" value="PEP-CTERM"/>
    <property type="match status" value="1"/>
</dbReference>
<feature type="domain" description="Ice-binding protein C-terminal" evidence="1">
    <location>
        <begin position="300"/>
        <end position="325"/>
    </location>
</feature>
<keyword evidence="3" id="KW-1185">Reference proteome</keyword>
<sequence length="332" mass="35680">MKMKWFKWGQCPSNLTLIGSPPMLKTNIRKDYLKYLLLTMGLLGTFLLPKSYAQATICINCGETQTLNLTPVQGGTADDLFNQFDPLPSGGATPNNFEMVFQGNVTSVIPAQPLSNYTDAFLNPNPIKVSYSASSNTTTVTFSGSNGFAYPFGNTLDPHFGLDAGLQPATPLVLSNEFWSLNGSDIQNLPAATISRLNGGNSNLPDPWAIIYLNETITGTSTTGGVWEELPFVGPLSFQVTNGSAQSLTLSDVQYFVSNTQIPLDNLNFNDYPPNSSPFILLPGLNGTVLGNGQTLDVSPTPEPSTWLLFGSGLGVLGIIAIRKKKEIRIAS</sequence>
<reference evidence="3" key="2">
    <citation type="submission" date="2012-03" db="EMBL/GenBank/DDBJ databases">
        <title>The complete genome sequence of the pioneer microbe on fresh volcanic deposit, Leptospirillum ferrooxidans strain C2-3.</title>
        <authorList>
            <person name="Fujimura R."/>
            <person name="Sato Y."/>
            <person name="Nishizawa T."/>
            <person name="Nanba K."/>
            <person name="Oshima K."/>
            <person name="Hattori M."/>
            <person name="Kamijo T."/>
            <person name="Ohta H."/>
        </authorList>
    </citation>
    <scope>NUCLEOTIDE SEQUENCE [LARGE SCALE GENOMIC DNA]</scope>
    <source>
        <strain evidence="3">C2-3</strain>
    </source>
</reference>
<dbReference type="Proteomes" id="UP000007382">
    <property type="component" value="Chromosome"/>
</dbReference>
<dbReference type="EMBL" id="AP012342">
    <property type="protein sequence ID" value="BAM07659.1"/>
    <property type="molecule type" value="Genomic_DNA"/>
</dbReference>
<dbReference type="HOGENOM" id="CLU_836244_0_0_0"/>
<dbReference type="InterPro" id="IPR013424">
    <property type="entry name" value="Ice-binding_C"/>
</dbReference>
<evidence type="ECO:0000313" key="2">
    <source>
        <dbReference type="EMBL" id="BAM07659.1"/>
    </source>
</evidence>
<dbReference type="KEGG" id="lfc:LFE_1984"/>
<protein>
    <recommendedName>
        <fullName evidence="1">Ice-binding protein C-terminal domain-containing protein</fullName>
    </recommendedName>
</protein>
<evidence type="ECO:0000313" key="3">
    <source>
        <dbReference type="Proteomes" id="UP000007382"/>
    </source>
</evidence>
<dbReference type="PATRIC" id="fig|1162668.3.peg.2349"/>
<gene>
    <name evidence="2" type="ordered locus">LFE_1984</name>
</gene>
<organism evidence="2 3">
    <name type="scientific">Leptospirillum ferrooxidans (strain C2-3)</name>
    <dbReference type="NCBI Taxonomy" id="1162668"/>
    <lineage>
        <taxon>Bacteria</taxon>
        <taxon>Pseudomonadati</taxon>
        <taxon>Nitrospirota</taxon>
        <taxon>Nitrospiria</taxon>
        <taxon>Nitrospirales</taxon>
        <taxon>Nitrospiraceae</taxon>
        <taxon>Leptospirillum</taxon>
    </lineage>
</organism>
<dbReference type="NCBIfam" id="TIGR02595">
    <property type="entry name" value="PEP_CTERM"/>
    <property type="match status" value="1"/>
</dbReference>
<dbReference type="AlphaFoldDB" id="I0IQW0"/>
<reference evidence="2 3" key="1">
    <citation type="journal article" date="2012" name="J. Bacteriol.">
        <title>Complete Genome Sequence of Leptospirillum ferrooxidans Strain C2-3, Isolated from a Fresh Volcanic Ash Deposit on the Island of Miyake, Japan.</title>
        <authorList>
            <person name="Fujimura R."/>
            <person name="Sato Y."/>
            <person name="Nishizawa T."/>
            <person name="Oshima K."/>
            <person name="Kim S.-W."/>
            <person name="Hattori M."/>
            <person name="Kamijo T."/>
            <person name="Ohta H."/>
        </authorList>
    </citation>
    <scope>NUCLEOTIDE SEQUENCE [LARGE SCALE GENOMIC DNA]</scope>
    <source>
        <strain evidence="2 3">C2-3</strain>
    </source>
</reference>
<proteinExistence type="predicted"/>
<name>I0IQW0_LEPFC</name>
<evidence type="ECO:0000259" key="1">
    <source>
        <dbReference type="Pfam" id="PF07589"/>
    </source>
</evidence>
<accession>I0IQW0</accession>